<evidence type="ECO:0000313" key="5">
    <source>
        <dbReference type="EMBL" id="KPI38819.1"/>
    </source>
</evidence>
<dbReference type="EMBL" id="LFJN01000017">
    <property type="protein sequence ID" value="KPI38819.1"/>
    <property type="molecule type" value="Genomic_DNA"/>
</dbReference>
<dbReference type="GO" id="GO:0016491">
    <property type="term" value="F:oxidoreductase activity"/>
    <property type="evidence" value="ECO:0007669"/>
    <property type="project" value="UniProtKB-KW"/>
</dbReference>
<dbReference type="VEuPathDB" id="FungiDB:AB675_5905"/>
<comment type="similarity">
    <text evidence="1">Belongs to the D-isomer specific 2-hydroxyacid dehydrogenase family.</text>
</comment>
<keyword evidence="2" id="KW-0560">Oxidoreductase</keyword>
<dbReference type="SUPFAM" id="SSF51735">
    <property type="entry name" value="NAD(P)-binding Rossmann-fold domains"/>
    <property type="match status" value="1"/>
</dbReference>
<dbReference type="InterPro" id="IPR029753">
    <property type="entry name" value="D-isomer_DH_CS"/>
</dbReference>
<proteinExistence type="inferred from homology"/>
<dbReference type="PANTHER" id="PTHR42789">
    <property type="entry name" value="D-ISOMER SPECIFIC 2-HYDROXYACID DEHYDROGENASE FAMILY PROTEIN (AFU_ORTHOLOGUE AFUA_6G10090)"/>
    <property type="match status" value="1"/>
</dbReference>
<dbReference type="PROSITE" id="PS00671">
    <property type="entry name" value="D_2_HYDROXYACID_DH_3"/>
    <property type="match status" value="1"/>
</dbReference>
<dbReference type="GeneID" id="28738034"/>
<evidence type="ECO:0000259" key="4">
    <source>
        <dbReference type="Pfam" id="PF02826"/>
    </source>
</evidence>
<dbReference type="AlphaFoldDB" id="A0A0N0NLA7"/>
<dbReference type="OrthoDB" id="298012at2759"/>
<gene>
    <name evidence="5" type="ORF">AB675_5905</name>
</gene>
<evidence type="ECO:0000256" key="2">
    <source>
        <dbReference type="ARBA" id="ARBA00023002"/>
    </source>
</evidence>
<sequence length="335" mass="36051">MSASDPAANSLAILDDYHSIALKHFTDLHPTLPITLFPDTLHPLHSEQDHAALIARLKPFTIISTMRERTPLPASILTQLPNLRLLLTTGNRNLGIDEVAAYEAGVTYTGTVAMGSIPPKGATEADLAEIKDLRGRYSATNEHTFALLLSLAKYIPSDDYRIKAQPTAPWQTDLVTGLAGKVFGCIGLGRLGAQAAITARLGFGMRVLCWSPNLKQERCDEVAKGVGLPAGTFKLAGSLKELMEGSDVVSVHVVLSPRSKGMLSARELSWLKPSALLINTSRGPLIDETALLDVCSRGAIRGVGLDVYEREHSRGIVRGGKGRDIGDERGGVRWC</sequence>
<evidence type="ECO:0000256" key="1">
    <source>
        <dbReference type="ARBA" id="ARBA00005854"/>
    </source>
</evidence>
<name>A0A0N0NLA7_9EURO</name>
<reference evidence="5 6" key="1">
    <citation type="submission" date="2015-06" db="EMBL/GenBank/DDBJ databases">
        <title>Draft genome of the ant-associated black yeast Phialophora attae CBS 131958.</title>
        <authorList>
            <person name="Moreno L.F."/>
            <person name="Stielow B.J."/>
            <person name="de Hoog S."/>
            <person name="Vicente V.A."/>
            <person name="Weiss V.A."/>
            <person name="de Vries M."/>
            <person name="Cruz L.M."/>
            <person name="Souza E.M."/>
        </authorList>
    </citation>
    <scope>NUCLEOTIDE SEQUENCE [LARGE SCALE GENOMIC DNA]</scope>
    <source>
        <strain evidence="5 6">CBS 131958</strain>
    </source>
</reference>
<evidence type="ECO:0000256" key="3">
    <source>
        <dbReference type="ARBA" id="ARBA00023027"/>
    </source>
</evidence>
<dbReference type="InterPro" id="IPR036291">
    <property type="entry name" value="NAD(P)-bd_dom_sf"/>
</dbReference>
<comment type="caution">
    <text evidence="5">The sequence shown here is derived from an EMBL/GenBank/DDBJ whole genome shotgun (WGS) entry which is preliminary data.</text>
</comment>
<evidence type="ECO:0000313" key="6">
    <source>
        <dbReference type="Proteomes" id="UP000038010"/>
    </source>
</evidence>
<dbReference type="GO" id="GO:0051287">
    <property type="term" value="F:NAD binding"/>
    <property type="evidence" value="ECO:0007669"/>
    <property type="project" value="InterPro"/>
</dbReference>
<feature type="domain" description="D-isomer specific 2-hydroxyacid dehydrogenase NAD-binding" evidence="4">
    <location>
        <begin position="145"/>
        <end position="312"/>
    </location>
</feature>
<dbReference type="STRING" id="1664694.A0A0N0NLA7"/>
<dbReference type="RefSeq" id="XP_017998782.1">
    <property type="nucleotide sequence ID" value="XM_018146154.1"/>
</dbReference>
<accession>A0A0N0NLA7</accession>
<dbReference type="Gene3D" id="3.40.50.720">
    <property type="entry name" value="NAD(P)-binding Rossmann-like Domain"/>
    <property type="match status" value="2"/>
</dbReference>
<dbReference type="PANTHER" id="PTHR42789:SF1">
    <property type="entry name" value="D-ISOMER SPECIFIC 2-HYDROXYACID DEHYDROGENASE FAMILY PROTEIN (AFU_ORTHOLOGUE AFUA_6G10090)"/>
    <property type="match status" value="1"/>
</dbReference>
<dbReference type="Pfam" id="PF02826">
    <property type="entry name" value="2-Hacid_dh_C"/>
    <property type="match status" value="1"/>
</dbReference>
<dbReference type="Proteomes" id="UP000038010">
    <property type="component" value="Unassembled WGS sequence"/>
</dbReference>
<protein>
    <submittedName>
        <fullName evidence="5">D-3-phosphoglycerate dehydrogenase</fullName>
    </submittedName>
</protein>
<organism evidence="5 6">
    <name type="scientific">Cyphellophora attinorum</name>
    <dbReference type="NCBI Taxonomy" id="1664694"/>
    <lineage>
        <taxon>Eukaryota</taxon>
        <taxon>Fungi</taxon>
        <taxon>Dikarya</taxon>
        <taxon>Ascomycota</taxon>
        <taxon>Pezizomycotina</taxon>
        <taxon>Eurotiomycetes</taxon>
        <taxon>Chaetothyriomycetidae</taxon>
        <taxon>Chaetothyriales</taxon>
        <taxon>Cyphellophoraceae</taxon>
        <taxon>Cyphellophora</taxon>
    </lineage>
</organism>
<keyword evidence="3" id="KW-0520">NAD</keyword>
<keyword evidence="6" id="KW-1185">Reference proteome</keyword>
<dbReference type="InterPro" id="IPR050857">
    <property type="entry name" value="D-2-hydroxyacid_DH"/>
</dbReference>
<dbReference type="SUPFAM" id="SSF52283">
    <property type="entry name" value="Formate/glycerate dehydrogenase catalytic domain-like"/>
    <property type="match status" value="1"/>
</dbReference>
<dbReference type="InterPro" id="IPR006140">
    <property type="entry name" value="D-isomer_DH_NAD-bd"/>
</dbReference>